<dbReference type="RefSeq" id="WP_119369909.1">
    <property type="nucleotide sequence ID" value="NZ_QWLL01000030.1"/>
</dbReference>
<comment type="caution">
    <text evidence="2">The sequence shown here is derived from an EMBL/GenBank/DDBJ whole genome shotgun (WGS) entry which is preliminary data.</text>
</comment>
<organism evidence="2 3">
    <name type="scientific">Pseudomonas monteilii</name>
    <dbReference type="NCBI Taxonomy" id="76759"/>
    <lineage>
        <taxon>Bacteria</taxon>
        <taxon>Pseudomonadati</taxon>
        <taxon>Pseudomonadota</taxon>
        <taxon>Gammaproteobacteria</taxon>
        <taxon>Pseudomonadales</taxon>
        <taxon>Pseudomonadaceae</taxon>
        <taxon>Pseudomonas</taxon>
    </lineage>
</organism>
<gene>
    <name evidence="2" type="ORF">D0894_12130</name>
</gene>
<dbReference type="GeneID" id="72420494"/>
<dbReference type="Pfam" id="PF09722">
    <property type="entry name" value="Xre_MbcA_ParS_C"/>
    <property type="match status" value="1"/>
</dbReference>
<reference evidence="2 3" key="1">
    <citation type="submission" date="2018-08" db="EMBL/GenBank/DDBJ databases">
        <title>Draft genome sequence of the cyanotroph, Pseudomonas monteilii BCN3.</title>
        <authorList>
            <person name="Jones L.B."/>
            <person name="Kunz D.A."/>
        </authorList>
    </citation>
    <scope>NUCLEOTIDE SEQUENCE [LARGE SCALE GENOMIC DNA]</scope>
    <source>
        <strain evidence="2 3">BCN3</strain>
    </source>
</reference>
<dbReference type="EMBL" id="QWLL01000030">
    <property type="protein sequence ID" value="RII77354.1"/>
    <property type="molecule type" value="Genomic_DNA"/>
</dbReference>
<evidence type="ECO:0000313" key="2">
    <source>
        <dbReference type="EMBL" id="RII77354.1"/>
    </source>
</evidence>
<evidence type="ECO:0000313" key="3">
    <source>
        <dbReference type="Proteomes" id="UP000265875"/>
    </source>
</evidence>
<feature type="domain" description="Antitoxin Xre/MbcA/ParS-like toxin-binding" evidence="1">
    <location>
        <begin position="18"/>
        <end position="69"/>
    </location>
</feature>
<proteinExistence type="predicted"/>
<accession>A0A399M6D5</accession>
<protein>
    <submittedName>
        <fullName evidence="2">DUF2384 domain-containing protein</fullName>
    </submittedName>
</protein>
<dbReference type="InterPro" id="IPR024467">
    <property type="entry name" value="Xre/MbcA/ParS-like_toxin-bd"/>
</dbReference>
<name>A0A399M6D5_9PSED</name>
<dbReference type="Proteomes" id="UP000265875">
    <property type="component" value="Unassembled WGS sequence"/>
</dbReference>
<evidence type="ECO:0000259" key="1">
    <source>
        <dbReference type="Pfam" id="PF09722"/>
    </source>
</evidence>
<sequence length="72" mass="8056">MTTMPPDHQARYLEVLDAAQRLYKGDPEAAQRWMTCPCRAFGGKAPASMITTRIETDTVIDFARRVEHGFGA</sequence>
<dbReference type="AlphaFoldDB" id="A0A399M6D5"/>